<dbReference type="EMBL" id="CP098732">
    <property type="protein sequence ID" value="USE82388.1"/>
    <property type="molecule type" value="Genomic_DNA"/>
</dbReference>
<reference evidence="1" key="1">
    <citation type="submission" date="2022-06" db="EMBL/GenBank/DDBJ databases">
        <title>Isolation, identification and characterization of iprodione-degrading strains in Lhasa, Tibet.</title>
        <authorList>
            <person name="Pan H."/>
        </authorList>
    </citation>
    <scope>NUCLEOTIDE SEQUENCE</scope>
    <source>
        <strain evidence="1">Y-23</strain>
    </source>
</reference>
<dbReference type="AlphaFoldDB" id="A0AAE9RZR7"/>
<keyword evidence="2" id="KW-1185">Reference proteome</keyword>
<dbReference type="Proteomes" id="UP001056716">
    <property type="component" value="Chromosome"/>
</dbReference>
<evidence type="ECO:0000313" key="1">
    <source>
        <dbReference type="EMBL" id="USE82388.1"/>
    </source>
</evidence>
<accession>A0AAE9RZR7</accession>
<gene>
    <name evidence="1" type="ORF">M5E07_11280</name>
</gene>
<name>A0AAE9RZR7_9GAMM</name>
<proteinExistence type="predicted"/>
<dbReference type="KEGG" id="atz:M5E07_11280"/>
<sequence length="59" mass="7104">MTGFFLKPQQMWLAFQRGVFSQNLYAQSTRHRIDIHDEKLLKDLKEQHLAEPKKKKIHV</sequence>
<dbReference type="RefSeq" id="WP_252219317.1">
    <property type="nucleotide sequence ID" value="NZ_CP098732.1"/>
</dbReference>
<organism evidence="1 2">
    <name type="scientific">Acinetobacter tibetensis</name>
    <dbReference type="NCBI Taxonomy" id="2943497"/>
    <lineage>
        <taxon>Bacteria</taxon>
        <taxon>Pseudomonadati</taxon>
        <taxon>Pseudomonadota</taxon>
        <taxon>Gammaproteobacteria</taxon>
        <taxon>Moraxellales</taxon>
        <taxon>Moraxellaceae</taxon>
        <taxon>Acinetobacter</taxon>
    </lineage>
</organism>
<evidence type="ECO:0000313" key="2">
    <source>
        <dbReference type="Proteomes" id="UP001056716"/>
    </source>
</evidence>
<protein>
    <submittedName>
        <fullName evidence="1">Uncharacterized protein</fullName>
    </submittedName>
</protein>